<keyword evidence="7" id="KW-1185">Reference proteome</keyword>
<evidence type="ECO:0000313" key="7">
    <source>
        <dbReference type="Proteomes" id="UP000181980"/>
    </source>
</evidence>
<accession>A0A1H5PV47</accession>
<dbReference type="PANTHER" id="PTHR42847:SF4">
    <property type="entry name" value="ALKANESULFONATE MONOOXYGENASE-RELATED"/>
    <property type="match status" value="1"/>
</dbReference>
<keyword evidence="1" id="KW-0285">Flavoprotein</keyword>
<evidence type="ECO:0000313" key="6">
    <source>
        <dbReference type="EMBL" id="SEF16887.1"/>
    </source>
</evidence>
<organism evidence="6 7">
    <name type="scientific">Jiangella alba</name>
    <dbReference type="NCBI Taxonomy" id="561176"/>
    <lineage>
        <taxon>Bacteria</taxon>
        <taxon>Bacillati</taxon>
        <taxon>Actinomycetota</taxon>
        <taxon>Actinomycetes</taxon>
        <taxon>Jiangellales</taxon>
        <taxon>Jiangellaceae</taxon>
        <taxon>Jiangella</taxon>
    </lineage>
</organism>
<keyword evidence="2" id="KW-0288">FMN</keyword>
<dbReference type="InterPro" id="IPR036661">
    <property type="entry name" value="Luciferase-like_sf"/>
</dbReference>
<proteinExistence type="predicted"/>
<name>A0A1H5PV47_9ACTN</name>
<dbReference type="Pfam" id="PF00296">
    <property type="entry name" value="Bac_luciferase"/>
    <property type="match status" value="1"/>
</dbReference>
<keyword evidence="3" id="KW-0560">Oxidoreductase</keyword>
<reference evidence="7" key="1">
    <citation type="submission" date="2016-10" db="EMBL/GenBank/DDBJ databases">
        <authorList>
            <person name="Varghese N."/>
            <person name="Submissions S."/>
        </authorList>
    </citation>
    <scope>NUCLEOTIDE SEQUENCE [LARGE SCALE GENOMIC DNA]</scope>
    <source>
        <strain evidence="7">DSM 45237</strain>
    </source>
</reference>
<dbReference type="RefSeq" id="WP_069112454.1">
    <property type="nucleotide sequence ID" value="NZ_FNUC01000004.1"/>
</dbReference>
<dbReference type="OrthoDB" id="3206024at2"/>
<evidence type="ECO:0000259" key="5">
    <source>
        <dbReference type="Pfam" id="PF00296"/>
    </source>
</evidence>
<dbReference type="STRING" id="561176.SAMN04488561_5590"/>
<evidence type="ECO:0000256" key="3">
    <source>
        <dbReference type="ARBA" id="ARBA00023002"/>
    </source>
</evidence>
<dbReference type="GO" id="GO:0046306">
    <property type="term" value="P:alkanesulfonate catabolic process"/>
    <property type="evidence" value="ECO:0007669"/>
    <property type="project" value="TreeGrafter"/>
</dbReference>
<dbReference type="GO" id="GO:0008726">
    <property type="term" value="F:alkanesulfonate monooxygenase activity"/>
    <property type="evidence" value="ECO:0007669"/>
    <property type="project" value="TreeGrafter"/>
</dbReference>
<dbReference type="InterPro" id="IPR011251">
    <property type="entry name" value="Luciferase-like_dom"/>
</dbReference>
<dbReference type="SUPFAM" id="SSF51679">
    <property type="entry name" value="Bacterial luciferase-like"/>
    <property type="match status" value="1"/>
</dbReference>
<dbReference type="EMBL" id="FNUC01000004">
    <property type="protein sequence ID" value="SEF16887.1"/>
    <property type="molecule type" value="Genomic_DNA"/>
</dbReference>
<dbReference type="PANTHER" id="PTHR42847">
    <property type="entry name" value="ALKANESULFONATE MONOOXYGENASE"/>
    <property type="match status" value="1"/>
</dbReference>
<dbReference type="InterPro" id="IPR050172">
    <property type="entry name" value="SsuD_RutA_monooxygenase"/>
</dbReference>
<sequence length="302" mass="32462">MSLEFGIFLPVGFGGELAAFADPVEAAERVVELARTAEECGFAAAWLPDHLQTVPPSTAPVLESWSMLAALARDTDRIRIGPLVSSNGYRNPALQAKIASTVDVLSGGRLTLGMGAGWYEPDYEAFGYEFGDAPARLRQLRDGVRTIRAMWTEHPTTFPRGVQRPTIPLLIAGGGERVTLKLVAEYADACNVMVSPADAARKFGVLREHCATAGRDYDAVLRTATTACLVAASDEEATAALSPAMSTFYPGDPASYLLHGTADTVRRRIAAYEEAGVQQLIVGFHEATDPEAIRRFAKEFIG</sequence>
<dbReference type="Gene3D" id="3.20.20.30">
    <property type="entry name" value="Luciferase-like domain"/>
    <property type="match status" value="1"/>
</dbReference>
<evidence type="ECO:0000256" key="4">
    <source>
        <dbReference type="ARBA" id="ARBA00023033"/>
    </source>
</evidence>
<dbReference type="AlphaFoldDB" id="A0A1H5PV47"/>
<feature type="domain" description="Luciferase-like" evidence="5">
    <location>
        <begin position="4"/>
        <end position="245"/>
    </location>
</feature>
<evidence type="ECO:0000256" key="1">
    <source>
        <dbReference type="ARBA" id="ARBA00022630"/>
    </source>
</evidence>
<dbReference type="Proteomes" id="UP000181980">
    <property type="component" value="Unassembled WGS sequence"/>
</dbReference>
<gene>
    <name evidence="6" type="ORF">SAMN04488561_5590</name>
</gene>
<evidence type="ECO:0000256" key="2">
    <source>
        <dbReference type="ARBA" id="ARBA00022643"/>
    </source>
</evidence>
<protein>
    <submittedName>
        <fullName evidence="6">Flavin-dependent oxidoreductase, luciferase family (Includes alkanesulfonate monooxygenase SsuD and methylene tetrahydromethanopterin reductase)</fullName>
    </submittedName>
</protein>
<keyword evidence="4 6" id="KW-0503">Monooxygenase</keyword>